<evidence type="ECO:0000313" key="3">
    <source>
        <dbReference type="Proteomes" id="UP000688137"/>
    </source>
</evidence>
<dbReference type="AlphaFoldDB" id="A0A8S1KB03"/>
<dbReference type="EMBL" id="CAJJDM010000014">
    <property type="protein sequence ID" value="CAD8051757.1"/>
    <property type="molecule type" value="Genomic_DNA"/>
</dbReference>
<feature type="compositionally biased region" description="Basic and acidic residues" evidence="1">
    <location>
        <begin position="50"/>
        <end position="61"/>
    </location>
</feature>
<organism evidence="2 3">
    <name type="scientific">Paramecium primaurelia</name>
    <dbReference type="NCBI Taxonomy" id="5886"/>
    <lineage>
        <taxon>Eukaryota</taxon>
        <taxon>Sar</taxon>
        <taxon>Alveolata</taxon>
        <taxon>Ciliophora</taxon>
        <taxon>Intramacronucleata</taxon>
        <taxon>Oligohymenophorea</taxon>
        <taxon>Peniculida</taxon>
        <taxon>Parameciidae</taxon>
        <taxon>Paramecium</taxon>
    </lineage>
</organism>
<protein>
    <submittedName>
        <fullName evidence="2">Uncharacterized protein</fullName>
    </submittedName>
</protein>
<sequence length="230" mass="26457">MQINGRLTSGDKYPEVNIEQEAAEMASRIMERVRQKSNAKSTQRLSVKPENFRSSDYKPRPSEIQSVREGTISITDRNELKFEPNFNQINPLKNCFKSNNNQIENMKTPQRSQFKSASTGMQDIYQKTIKLNNNNYYVPEHQSQSTTDKPDSTKLIKLTDSVNSLVNKKSDLLSKHKRIESSTQFKLILNAKPHQLQTPVKSNKEDIVSQLLGSLRNQKKYSDYKNSAQK</sequence>
<feature type="compositionally biased region" description="Polar residues" evidence="1">
    <location>
        <begin position="36"/>
        <end position="45"/>
    </location>
</feature>
<gene>
    <name evidence="2" type="ORF">PPRIM_AZ9-3.1.T0180317</name>
</gene>
<dbReference type="Proteomes" id="UP000688137">
    <property type="component" value="Unassembled WGS sequence"/>
</dbReference>
<accession>A0A8S1KB03</accession>
<keyword evidence="3" id="KW-1185">Reference proteome</keyword>
<feature type="region of interest" description="Disordered" evidence="1">
    <location>
        <begin position="32"/>
        <end position="62"/>
    </location>
</feature>
<dbReference type="OMA" id="NYYVPEH"/>
<evidence type="ECO:0000313" key="2">
    <source>
        <dbReference type="EMBL" id="CAD8051757.1"/>
    </source>
</evidence>
<proteinExistence type="predicted"/>
<reference evidence="2" key="1">
    <citation type="submission" date="2021-01" db="EMBL/GenBank/DDBJ databases">
        <authorList>
            <consortium name="Genoscope - CEA"/>
            <person name="William W."/>
        </authorList>
    </citation>
    <scope>NUCLEOTIDE SEQUENCE</scope>
</reference>
<comment type="caution">
    <text evidence="2">The sequence shown here is derived from an EMBL/GenBank/DDBJ whole genome shotgun (WGS) entry which is preliminary data.</text>
</comment>
<name>A0A8S1KB03_PARPR</name>
<evidence type="ECO:0000256" key="1">
    <source>
        <dbReference type="SAM" id="MobiDB-lite"/>
    </source>
</evidence>